<keyword evidence="1" id="KW-1133">Transmembrane helix</keyword>
<sequence length="216" mass="22678">MTQALLQALPVFVPTFGRALLVNLEIAAHALAIGLPAGLALGWLCCPPAAPAAWPGWRRLNGRVAAGVVALLRAAPAFVVMYVLLHALSARWAVSAQAAVALALAAYCAAFLADHLLATLVDHRAGARGGVLLFALGVVRVYFVMVLSSGFGAAIGVTEATAVTLRALERLPTFGDRLWLLAGVVLVFIALRQAVQAAIHAVRWLVERRAGWLANP</sequence>
<feature type="transmembrane region" description="Helical" evidence="1">
    <location>
        <begin position="97"/>
        <end position="118"/>
    </location>
</feature>
<proteinExistence type="predicted"/>
<organism evidence="2 3">
    <name type="scientific">Pseudorhodoferax soli</name>
    <dbReference type="NCBI Taxonomy" id="545864"/>
    <lineage>
        <taxon>Bacteria</taxon>
        <taxon>Pseudomonadati</taxon>
        <taxon>Pseudomonadota</taxon>
        <taxon>Betaproteobacteria</taxon>
        <taxon>Burkholderiales</taxon>
        <taxon>Comamonadaceae</taxon>
    </lineage>
</organism>
<keyword evidence="3" id="KW-1185">Reference proteome</keyword>
<evidence type="ECO:0000256" key="1">
    <source>
        <dbReference type="SAM" id="Phobius"/>
    </source>
</evidence>
<keyword evidence="1" id="KW-0472">Membrane</keyword>
<feature type="transmembrane region" description="Helical" evidence="1">
    <location>
        <begin position="178"/>
        <end position="199"/>
    </location>
</feature>
<feature type="transmembrane region" description="Helical" evidence="1">
    <location>
        <begin position="130"/>
        <end position="158"/>
    </location>
</feature>
<feature type="transmembrane region" description="Helical" evidence="1">
    <location>
        <begin position="64"/>
        <end position="85"/>
    </location>
</feature>
<keyword evidence="1" id="KW-0812">Transmembrane</keyword>
<comment type="caution">
    <text evidence="2">The sequence shown here is derived from an EMBL/GenBank/DDBJ whole genome shotgun (WGS) entry which is preliminary data.</text>
</comment>
<name>A0A368Y839_9BURK</name>
<protein>
    <submittedName>
        <fullName evidence="2">Uncharacterized protein</fullName>
    </submittedName>
</protein>
<evidence type="ECO:0000313" key="2">
    <source>
        <dbReference type="EMBL" id="RCW76441.1"/>
    </source>
</evidence>
<gene>
    <name evidence="2" type="ORF">DES41_1011047</name>
</gene>
<dbReference type="Proteomes" id="UP000252884">
    <property type="component" value="Unassembled WGS sequence"/>
</dbReference>
<feature type="transmembrane region" description="Helical" evidence="1">
    <location>
        <begin position="27"/>
        <end position="52"/>
    </location>
</feature>
<evidence type="ECO:0000313" key="3">
    <source>
        <dbReference type="Proteomes" id="UP000252884"/>
    </source>
</evidence>
<dbReference type="EMBL" id="QPJK01000001">
    <property type="protein sequence ID" value="RCW76441.1"/>
    <property type="molecule type" value="Genomic_DNA"/>
</dbReference>
<dbReference type="RefSeq" id="WP_114466504.1">
    <property type="nucleotide sequence ID" value="NZ_QPJK01000001.1"/>
</dbReference>
<dbReference type="OrthoDB" id="8897187at2"/>
<dbReference type="AlphaFoldDB" id="A0A368Y839"/>
<accession>A0A368Y839</accession>
<reference evidence="2 3" key="1">
    <citation type="submission" date="2018-07" db="EMBL/GenBank/DDBJ databases">
        <title>Genomic Encyclopedia of Type Strains, Phase IV (KMG-IV): sequencing the most valuable type-strain genomes for metagenomic binning, comparative biology and taxonomic classification.</title>
        <authorList>
            <person name="Goeker M."/>
        </authorList>
    </citation>
    <scope>NUCLEOTIDE SEQUENCE [LARGE SCALE GENOMIC DNA]</scope>
    <source>
        <strain evidence="2 3">DSM 21634</strain>
    </source>
</reference>